<comment type="caution">
    <text evidence="1">The sequence shown here is derived from an EMBL/GenBank/DDBJ whole genome shotgun (WGS) entry which is preliminary data.</text>
</comment>
<dbReference type="InterPro" id="IPR011989">
    <property type="entry name" value="ARM-like"/>
</dbReference>
<organism evidence="1 2">
    <name type="scientific">Micromonospora violae</name>
    <dbReference type="NCBI Taxonomy" id="1278207"/>
    <lineage>
        <taxon>Bacteria</taxon>
        <taxon>Bacillati</taxon>
        <taxon>Actinomycetota</taxon>
        <taxon>Actinomycetes</taxon>
        <taxon>Micromonosporales</taxon>
        <taxon>Micromonosporaceae</taxon>
        <taxon>Micromonospora</taxon>
    </lineage>
</organism>
<dbReference type="AlphaFoldDB" id="A0A4Q7UEF4"/>
<reference evidence="1 2" key="1">
    <citation type="submission" date="2019-02" db="EMBL/GenBank/DDBJ databases">
        <title>Sequencing the genomes of 1000 actinobacteria strains.</title>
        <authorList>
            <person name="Klenk H.-P."/>
        </authorList>
    </citation>
    <scope>NUCLEOTIDE SEQUENCE [LARGE SCALE GENOMIC DNA]</scope>
    <source>
        <strain evidence="1 2">DSM 45888</strain>
    </source>
</reference>
<gene>
    <name evidence="1" type="ORF">EV382_2878</name>
</gene>
<keyword evidence="2" id="KW-1185">Reference proteome</keyword>
<evidence type="ECO:0000313" key="2">
    <source>
        <dbReference type="Proteomes" id="UP000293781"/>
    </source>
</evidence>
<sequence length="111" mass="12884">MANQFQHAMRLMRSRDPQKQEDGFHLLRPHAAQHLEELITEFNREPNHGLRCWMLELIGEARSEDALPVLVAQLHGADEPLRFWAVKGLEQLDTKPARHQLYQARSAGLIR</sequence>
<accession>A0A4Q7UEF4</accession>
<evidence type="ECO:0000313" key="1">
    <source>
        <dbReference type="EMBL" id="RZT79657.1"/>
    </source>
</evidence>
<dbReference type="SUPFAM" id="SSF48371">
    <property type="entry name" value="ARM repeat"/>
    <property type="match status" value="1"/>
</dbReference>
<protein>
    <submittedName>
        <fullName evidence="1">HEAT repeat protein</fullName>
    </submittedName>
</protein>
<dbReference type="InterPro" id="IPR016024">
    <property type="entry name" value="ARM-type_fold"/>
</dbReference>
<dbReference type="EMBL" id="SHKK01000001">
    <property type="protein sequence ID" value="RZT79657.1"/>
    <property type="molecule type" value="Genomic_DNA"/>
</dbReference>
<proteinExistence type="predicted"/>
<dbReference type="RefSeq" id="WP_244236682.1">
    <property type="nucleotide sequence ID" value="NZ_JBEZZO010000018.1"/>
</dbReference>
<name>A0A4Q7UEF4_9ACTN</name>
<dbReference type="Gene3D" id="1.25.10.10">
    <property type="entry name" value="Leucine-rich Repeat Variant"/>
    <property type="match status" value="1"/>
</dbReference>
<dbReference type="Proteomes" id="UP000293781">
    <property type="component" value="Unassembled WGS sequence"/>
</dbReference>